<dbReference type="AlphaFoldDB" id="A0A975B061"/>
<dbReference type="InterPro" id="IPR004436">
    <property type="entry name" value="Isocitrate_DH_NADP_mono"/>
</dbReference>
<gene>
    <name evidence="11" type="ORF">GJV85_06695</name>
</gene>
<reference evidence="11" key="1">
    <citation type="submission" date="2019-11" db="EMBL/GenBank/DDBJ databases">
        <authorList>
            <person name="Kojima H."/>
        </authorList>
    </citation>
    <scope>NUCLEOTIDE SEQUENCE</scope>
    <source>
        <strain evidence="11">H1576</strain>
    </source>
</reference>
<dbReference type="GO" id="GO:0004450">
    <property type="term" value="F:isocitrate dehydrogenase (NADP+) activity"/>
    <property type="evidence" value="ECO:0007669"/>
    <property type="project" value="UniProtKB-EC"/>
</dbReference>
<evidence type="ECO:0000256" key="6">
    <source>
        <dbReference type="ARBA" id="ARBA00022842"/>
    </source>
</evidence>
<dbReference type="GO" id="GO:0006099">
    <property type="term" value="P:tricarboxylic acid cycle"/>
    <property type="evidence" value="ECO:0007669"/>
    <property type="project" value="UniProtKB-KW"/>
</dbReference>
<dbReference type="RefSeq" id="WP_207563091.1">
    <property type="nucleotide sequence ID" value="NZ_CP046072.1"/>
</dbReference>
<evidence type="ECO:0000313" key="11">
    <source>
        <dbReference type="EMBL" id="QSZ41807.1"/>
    </source>
</evidence>
<dbReference type="EMBL" id="CP046072">
    <property type="protein sequence ID" value="QSZ41807.1"/>
    <property type="molecule type" value="Genomic_DNA"/>
</dbReference>
<evidence type="ECO:0000256" key="5">
    <source>
        <dbReference type="ARBA" id="ARBA00022723"/>
    </source>
</evidence>
<dbReference type="PANTHER" id="PTHR36999:SF1">
    <property type="entry name" value="ISOCITRATE DEHYDROGENASE (NADP(+))"/>
    <property type="match status" value="1"/>
</dbReference>
<dbReference type="Proteomes" id="UP000671852">
    <property type="component" value="Chromosome"/>
</dbReference>
<dbReference type="PANTHER" id="PTHR36999">
    <property type="entry name" value="ISOCITRATE DEHYDROGENASE [NADP]"/>
    <property type="match status" value="1"/>
</dbReference>
<evidence type="ECO:0000256" key="8">
    <source>
        <dbReference type="ARBA" id="ARBA00023002"/>
    </source>
</evidence>
<keyword evidence="5" id="KW-0479">Metal-binding</keyword>
<keyword evidence="4" id="KW-0816">Tricarboxylic acid cycle</keyword>
<evidence type="ECO:0000256" key="7">
    <source>
        <dbReference type="ARBA" id="ARBA00022857"/>
    </source>
</evidence>
<dbReference type="EC" id="1.1.1.42" evidence="2"/>
<evidence type="ECO:0000256" key="10">
    <source>
        <dbReference type="ARBA" id="ARBA00046318"/>
    </source>
</evidence>
<comment type="catalytic activity">
    <reaction evidence="9">
        <text>D-threo-isocitrate + NADP(+) = 2-oxoglutarate + CO2 + NADPH</text>
        <dbReference type="Rhea" id="RHEA:19629"/>
        <dbReference type="ChEBI" id="CHEBI:15562"/>
        <dbReference type="ChEBI" id="CHEBI:16526"/>
        <dbReference type="ChEBI" id="CHEBI:16810"/>
        <dbReference type="ChEBI" id="CHEBI:57783"/>
        <dbReference type="ChEBI" id="CHEBI:58349"/>
        <dbReference type="EC" id="1.1.1.42"/>
    </reaction>
</comment>
<keyword evidence="6" id="KW-0460">Magnesium</keyword>
<evidence type="ECO:0000256" key="2">
    <source>
        <dbReference type="ARBA" id="ARBA00013013"/>
    </source>
</evidence>
<evidence type="ECO:0000256" key="3">
    <source>
        <dbReference type="ARBA" id="ARBA00022435"/>
    </source>
</evidence>
<dbReference type="NCBIfam" id="TIGR00178">
    <property type="entry name" value="monomer_idh"/>
    <property type="match status" value="1"/>
</dbReference>
<name>A0A975B061_9BACT</name>
<evidence type="ECO:0000256" key="9">
    <source>
        <dbReference type="ARBA" id="ARBA00023554"/>
    </source>
</evidence>
<dbReference type="SUPFAM" id="SSF53659">
    <property type="entry name" value="Isocitrate/Isopropylmalate dehydrogenase-like"/>
    <property type="match status" value="1"/>
</dbReference>
<dbReference type="KEGG" id="saqt:GJV85_06695"/>
<accession>A0A975B061</accession>
<proteinExistence type="inferred from homology"/>
<comment type="cofactor">
    <cofactor evidence="1">
        <name>Mg(2+)</name>
        <dbReference type="ChEBI" id="CHEBI:18420"/>
    </cofactor>
</comment>
<dbReference type="Pfam" id="PF03971">
    <property type="entry name" value="IDH"/>
    <property type="match status" value="1"/>
</dbReference>
<organism evidence="11 12">
    <name type="scientific">Sulfurimonas aquatica</name>
    <dbReference type="NCBI Taxonomy" id="2672570"/>
    <lineage>
        <taxon>Bacteria</taxon>
        <taxon>Pseudomonadati</taxon>
        <taxon>Campylobacterota</taxon>
        <taxon>Epsilonproteobacteria</taxon>
        <taxon>Campylobacterales</taxon>
        <taxon>Sulfurimonadaceae</taxon>
        <taxon>Sulfurimonas</taxon>
    </lineage>
</organism>
<dbReference type="GO" id="GO:0046872">
    <property type="term" value="F:metal ion binding"/>
    <property type="evidence" value="ECO:0007669"/>
    <property type="project" value="UniProtKB-KW"/>
</dbReference>
<keyword evidence="8 11" id="KW-0560">Oxidoreductase</keyword>
<protein>
    <recommendedName>
        <fullName evidence="2">isocitrate dehydrogenase (NADP(+))</fullName>
        <ecNumber evidence="2">1.1.1.42</ecNumber>
    </recommendedName>
</protein>
<evidence type="ECO:0000256" key="1">
    <source>
        <dbReference type="ARBA" id="ARBA00001946"/>
    </source>
</evidence>
<sequence>MSKIIWSVIDEAPALATYSLLPIVNAFTQAAGVEVVTSDISLSGRVLAAMGLAEDELSKLGEVVQQPDGNIIKLPNISASVGQLKDCIAELQSQGHKIPDYPENPANAEEEAIQAKYATCLGSAVNPVLREGNSDRRAAVAVKKFAQNNPHKLRPFAENSAAYVAHMGGNGDFFSNEKSVTIDKDQKVTIALNGKELTTIDGVASEVLDGTFMSVSALRAFYKKTIVEAREKGLIWSLHLKATMMKISDPIMFGHGFEIFFEEVFAKYADTFKELNVNPNQGMSDLEKKIAGHAKEAEIKAAFLAVVEGDSPKIAMVDSDKGQTNFNASNDVIIDASMPVVVREGGKQWDRTGAALETVAVIPDSTYGMFHAEMVADCVKNGQYDVATMGTMQNIGLMAQKAEEYGSHPTTFELAEAGTVTVTGAAGVLMSFECEAGDIWRLARTKDIPIRDWVRLTVERTRLENVPAVFWLDETRAHDAELIKKVNAYLKDHDTTGLDIQFMNVTNATRFTNARVREGKVTIAVTGNVLRDHLTDMYPILELGTSAKMLSIVPLIAGGGLYETGAGGSAPKHVEQFVKEGHLRWDSLGEFLALAESLRFLGQKHGDAKLTALTLGLDAANEGYLDNNKEPGRKVGQPDNKASHFFLAQYWAKALAEGADAELAAKFAPVAKALTENEAKIIEELLAVEGKAQDIGGYFRPDDAKAEKAMRPSATLNAIIDAI</sequence>
<keyword evidence="12" id="KW-1185">Reference proteome</keyword>
<comment type="similarity">
    <text evidence="10">Belongs to the monomeric-type IDH family.</text>
</comment>
<evidence type="ECO:0000313" key="12">
    <source>
        <dbReference type="Proteomes" id="UP000671852"/>
    </source>
</evidence>
<keyword evidence="3" id="KW-0329">Glyoxylate bypass</keyword>
<evidence type="ECO:0000256" key="4">
    <source>
        <dbReference type="ARBA" id="ARBA00022532"/>
    </source>
</evidence>
<dbReference type="GO" id="GO:0006097">
    <property type="term" value="P:glyoxylate cycle"/>
    <property type="evidence" value="ECO:0007669"/>
    <property type="project" value="UniProtKB-KW"/>
</dbReference>
<reference evidence="11" key="2">
    <citation type="submission" date="2021-04" db="EMBL/GenBank/DDBJ databases">
        <title>Isolation and characterization of a novel species of the genus Sulfurimonas.</title>
        <authorList>
            <person name="Fukui M."/>
        </authorList>
    </citation>
    <scope>NUCLEOTIDE SEQUENCE</scope>
    <source>
        <strain evidence="11">H1576</strain>
    </source>
</reference>
<keyword evidence="7" id="KW-0521">NADP</keyword>